<evidence type="ECO:0000313" key="3">
    <source>
        <dbReference type="Proteomes" id="UP000753908"/>
    </source>
</evidence>
<keyword evidence="1" id="KW-0472">Membrane</keyword>
<feature type="transmembrane region" description="Helical" evidence="1">
    <location>
        <begin position="34"/>
        <end position="55"/>
    </location>
</feature>
<dbReference type="Pfam" id="PF26394">
    <property type="entry name" value="Psb34"/>
    <property type="match status" value="1"/>
</dbReference>
<evidence type="ECO:0000256" key="1">
    <source>
        <dbReference type="SAM" id="Phobius"/>
    </source>
</evidence>
<dbReference type="EMBL" id="JAHHIF010000012">
    <property type="protein sequence ID" value="MBW4544981.1"/>
    <property type="molecule type" value="Genomic_DNA"/>
</dbReference>
<comment type="caution">
    <text evidence="2">The sequence shown here is derived from an EMBL/GenBank/DDBJ whole genome shotgun (WGS) entry which is preliminary data.</text>
</comment>
<keyword evidence="1" id="KW-1133">Transmembrane helix</keyword>
<organism evidence="2 3">
    <name type="scientific">Symplocastrum torsivum CPER-KK1</name>
    <dbReference type="NCBI Taxonomy" id="450513"/>
    <lineage>
        <taxon>Bacteria</taxon>
        <taxon>Bacillati</taxon>
        <taxon>Cyanobacteriota</taxon>
        <taxon>Cyanophyceae</taxon>
        <taxon>Oscillatoriophycideae</taxon>
        <taxon>Oscillatoriales</taxon>
        <taxon>Microcoleaceae</taxon>
        <taxon>Symplocastrum</taxon>
    </lineage>
</organism>
<dbReference type="NCBIfam" id="NF033486">
    <property type="entry name" value="harvest_ssl1498"/>
    <property type="match status" value="1"/>
</dbReference>
<name>A0A951UAX0_9CYAN</name>
<keyword evidence="1" id="KW-0812">Transmembrane</keyword>
<gene>
    <name evidence="2" type="ORF">KME25_11125</name>
</gene>
<reference evidence="2" key="1">
    <citation type="submission" date="2021-05" db="EMBL/GenBank/DDBJ databases">
        <authorList>
            <person name="Pietrasiak N."/>
            <person name="Ward R."/>
            <person name="Stajich J.E."/>
            <person name="Kurbessoian T."/>
        </authorList>
    </citation>
    <scope>NUCLEOTIDE SEQUENCE</scope>
    <source>
        <strain evidence="2">CPER-KK1</strain>
    </source>
</reference>
<protein>
    <submittedName>
        <fullName evidence="2">Ssl1498 family light-harvesting-like protein</fullName>
    </submittedName>
</protein>
<dbReference type="Proteomes" id="UP000753908">
    <property type="component" value="Unassembled WGS sequence"/>
</dbReference>
<reference evidence="2" key="2">
    <citation type="journal article" date="2022" name="Microbiol. Resour. Announc.">
        <title>Metagenome Sequencing to Explore Phylogenomics of Terrestrial Cyanobacteria.</title>
        <authorList>
            <person name="Ward R.D."/>
            <person name="Stajich J.E."/>
            <person name="Johansen J.R."/>
            <person name="Huntemann M."/>
            <person name="Clum A."/>
            <person name="Foster B."/>
            <person name="Foster B."/>
            <person name="Roux S."/>
            <person name="Palaniappan K."/>
            <person name="Varghese N."/>
            <person name="Mukherjee S."/>
            <person name="Reddy T.B.K."/>
            <person name="Daum C."/>
            <person name="Copeland A."/>
            <person name="Chen I.A."/>
            <person name="Ivanova N.N."/>
            <person name="Kyrpides N.C."/>
            <person name="Shapiro N."/>
            <person name="Eloe-Fadrosh E.A."/>
            <person name="Pietrasiak N."/>
        </authorList>
    </citation>
    <scope>NUCLEOTIDE SEQUENCE</scope>
    <source>
        <strain evidence="2">CPER-KK1</strain>
    </source>
</reference>
<proteinExistence type="predicted"/>
<evidence type="ECO:0000313" key="2">
    <source>
        <dbReference type="EMBL" id="MBW4544981.1"/>
    </source>
</evidence>
<dbReference type="AlphaFoldDB" id="A0A951UAX0"/>
<accession>A0A951UAX0</accession>
<dbReference type="InterPro" id="IPR048028">
    <property type="entry name" value="Psb34-like"/>
</dbReference>
<sequence>MPFTEEEGGLINNFAPETKTYHAEPPTKAQQRNYILLGMAALVLIGSLLFVAYSASSVS</sequence>